<dbReference type="Proteomes" id="UP000249497">
    <property type="component" value="Unassembled WGS sequence"/>
</dbReference>
<proteinExistence type="predicted"/>
<dbReference type="GeneID" id="37170139"/>
<keyword evidence="3" id="KW-1185">Reference proteome</keyword>
<feature type="domain" description="Amine oxidase" evidence="1">
    <location>
        <begin position="132"/>
        <end position="284"/>
    </location>
</feature>
<accession>A0A8T8XCB2</accession>
<dbReference type="InterPro" id="IPR002937">
    <property type="entry name" value="Amino_oxidase"/>
</dbReference>
<dbReference type="PANTHER" id="PTHR42923">
    <property type="entry name" value="PROTOPORPHYRINOGEN OXIDASE"/>
    <property type="match status" value="1"/>
</dbReference>
<protein>
    <submittedName>
        <fullName evidence="2">FAD/NAD(P)-binding domain-containing protein</fullName>
    </submittedName>
</protein>
<organism evidence="2 3">
    <name type="scientific">Aspergillus japonicus CBS 114.51</name>
    <dbReference type="NCBI Taxonomy" id="1448312"/>
    <lineage>
        <taxon>Eukaryota</taxon>
        <taxon>Fungi</taxon>
        <taxon>Dikarya</taxon>
        <taxon>Ascomycota</taxon>
        <taxon>Pezizomycotina</taxon>
        <taxon>Eurotiomycetes</taxon>
        <taxon>Eurotiomycetidae</taxon>
        <taxon>Eurotiales</taxon>
        <taxon>Aspergillaceae</taxon>
        <taxon>Aspergillus</taxon>
        <taxon>Aspergillus subgen. Circumdati</taxon>
    </lineage>
</organism>
<evidence type="ECO:0000259" key="1">
    <source>
        <dbReference type="Pfam" id="PF01593"/>
    </source>
</evidence>
<dbReference type="InterPro" id="IPR050464">
    <property type="entry name" value="Zeta_carotene_desat/Oxidored"/>
</dbReference>
<dbReference type="EMBL" id="KZ824774">
    <property type="protein sequence ID" value="RAH85701.1"/>
    <property type="molecule type" value="Genomic_DNA"/>
</dbReference>
<dbReference type="SUPFAM" id="SSF51905">
    <property type="entry name" value="FAD/NAD(P)-binding domain"/>
    <property type="match status" value="1"/>
</dbReference>
<dbReference type="RefSeq" id="XP_025531595.1">
    <property type="nucleotide sequence ID" value="XM_025666447.1"/>
</dbReference>
<gene>
    <name evidence="2" type="ORF">BO86DRAFT_164387</name>
</gene>
<dbReference type="OrthoDB" id="5977668at2759"/>
<dbReference type="Pfam" id="PF13450">
    <property type="entry name" value="NAD_binding_8"/>
    <property type="match status" value="1"/>
</dbReference>
<name>A0A8T8XCB2_ASPJA</name>
<sequence>MPVSQPERVAIIGGGCTGITSFWALQNSGHDVHIFEASDALGGRIKSLPFEHEGIQTNVNSESSVYNIEASPNLDSLLRYLGVSTIRHRFGVRATDGDRSSWWSDSILQSILIQPWILCCKETYVILSDIIWLKFLAIDVLCKDVSPYRARNIESLLSAKRYLAKEGYSASFRDEYLAPILSVLWGTNTGKLLSRLPIEAAIRCLYDHQLLWPRQNVPRWRSIERGASHLVQVLSRDFDPSRVHLKAKVRRVTRYDKKVYRLVTADGRERDFNRIIFAVDSEDIMHILGPLASAQDRKIIGGLGTTKNISVLHSDSLVGEGVKSSIQFLPGEGWGSAAHQLGRLLLEREHSTTAYTYVLEPIVPGRSSEDSTPRKSSLSYNVNALDSVSASLYGPFYITLNPIMPPHPSIVQSVYEFTEPDPSFSTLQAQNDLALIQNKRDLSYGFCWTGRGHLEDAITAGLRIAIEDLNAEVPFPVEFHPVPFAADLPRPSLGLPFHIIRTLLRLLQLLVLVLELLMPLLPGPASRFIVHRHRHLSRQEPGKPSRQGE</sequence>
<evidence type="ECO:0000313" key="2">
    <source>
        <dbReference type="EMBL" id="RAH85701.1"/>
    </source>
</evidence>
<dbReference type="GO" id="GO:0016491">
    <property type="term" value="F:oxidoreductase activity"/>
    <property type="evidence" value="ECO:0007669"/>
    <property type="project" value="InterPro"/>
</dbReference>
<dbReference type="PANTHER" id="PTHR42923:SF17">
    <property type="entry name" value="AMINE OXIDASE DOMAIN-CONTAINING PROTEIN"/>
    <property type="match status" value="1"/>
</dbReference>
<dbReference type="Gene3D" id="3.50.50.60">
    <property type="entry name" value="FAD/NAD(P)-binding domain"/>
    <property type="match status" value="1"/>
</dbReference>
<dbReference type="AlphaFoldDB" id="A0A8T8XCB2"/>
<dbReference type="Pfam" id="PF01593">
    <property type="entry name" value="Amino_oxidase"/>
    <property type="match status" value="1"/>
</dbReference>
<reference evidence="2 3" key="1">
    <citation type="submission" date="2018-02" db="EMBL/GenBank/DDBJ databases">
        <title>The genomes of Aspergillus section Nigri reveals drivers in fungal speciation.</title>
        <authorList>
            <consortium name="DOE Joint Genome Institute"/>
            <person name="Vesth T.C."/>
            <person name="Nybo J."/>
            <person name="Theobald S."/>
            <person name="Brandl J."/>
            <person name="Frisvad J.C."/>
            <person name="Nielsen K.F."/>
            <person name="Lyhne E.K."/>
            <person name="Kogle M.E."/>
            <person name="Kuo A."/>
            <person name="Riley R."/>
            <person name="Clum A."/>
            <person name="Nolan M."/>
            <person name="Lipzen A."/>
            <person name="Salamov A."/>
            <person name="Henrissat B."/>
            <person name="Wiebenga A."/>
            <person name="De vries R.P."/>
            <person name="Grigoriev I.V."/>
            <person name="Mortensen U.H."/>
            <person name="Andersen M.R."/>
            <person name="Baker S.E."/>
        </authorList>
    </citation>
    <scope>NUCLEOTIDE SEQUENCE [LARGE SCALE GENOMIC DNA]</scope>
    <source>
        <strain evidence="2 3">CBS 114.51</strain>
    </source>
</reference>
<dbReference type="InterPro" id="IPR036188">
    <property type="entry name" value="FAD/NAD-bd_sf"/>
</dbReference>
<evidence type="ECO:0000313" key="3">
    <source>
        <dbReference type="Proteomes" id="UP000249497"/>
    </source>
</evidence>